<dbReference type="Pfam" id="PF13968">
    <property type="entry name" value="DUF4220"/>
    <property type="match status" value="1"/>
</dbReference>
<evidence type="ECO:0000256" key="1">
    <source>
        <dbReference type="SAM" id="Phobius"/>
    </source>
</evidence>
<dbReference type="InterPro" id="IPR025315">
    <property type="entry name" value="DUF4220"/>
</dbReference>
<evidence type="ECO:0000313" key="4">
    <source>
        <dbReference type="Proteomes" id="UP000516437"/>
    </source>
</evidence>
<organism evidence="3 4">
    <name type="scientific">Morella rubra</name>
    <name type="common">Chinese bayberry</name>
    <dbReference type="NCBI Taxonomy" id="262757"/>
    <lineage>
        <taxon>Eukaryota</taxon>
        <taxon>Viridiplantae</taxon>
        <taxon>Streptophyta</taxon>
        <taxon>Embryophyta</taxon>
        <taxon>Tracheophyta</taxon>
        <taxon>Spermatophyta</taxon>
        <taxon>Magnoliopsida</taxon>
        <taxon>eudicotyledons</taxon>
        <taxon>Gunneridae</taxon>
        <taxon>Pentapetalae</taxon>
        <taxon>rosids</taxon>
        <taxon>fabids</taxon>
        <taxon>Fagales</taxon>
        <taxon>Myricaceae</taxon>
        <taxon>Morella</taxon>
    </lineage>
</organism>
<reference evidence="3 4" key="1">
    <citation type="journal article" date="2019" name="Plant Biotechnol. J.">
        <title>The red bayberry genome and genetic basis of sex determination.</title>
        <authorList>
            <person name="Jia H.M."/>
            <person name="Jia H.J."/>
            <person name="Cai Q.L."/>
            <person name="Wang Y."/>
            <person name="Zhao H.B."/>
            <person name="Yang W.F."/>
            <person name="Wang G.Y."/>
            <person name="Li Y.H."/>
            <person name="Zhan D.L."/>
            <person name="Shen Y.T."/>
            <person name="Niu Q.F."/>
            <person name="Chang L."/>
            <person name="Qiu J."/>
            <person name="Zhao L."/>
            <person name="Xie H.B."/>
            <person name="Fu W.Y."/>
            <person name="Jin J."/>
            <person name="Li X.W."/>
            <person name="Jiao Y."/>
            <person name="Zhou C.C."/>
            <person name="Tu T."/>
            <person name="Chai C.Y."/>
            <person name="Gao J.L."/>
            <person name="Fan L.J."/>
            <person name="van de Weg E."/>
            <person name="Wang J.Y."/>
            <person name="Gao Z.S."/>
        </authorList>
    </citation>
    <scope>NUCLEOTIDE SEQUENCE [LARGE SCALE GENOMIC DNA]</scope>
    <source>
        <tissue evidence="3">Leaves</tissue>
    </source>
</reference>
<protein>
    <recommendedName>
        <fullName evidence="2">DUF4220 domain-containing protein</fullName>
    </recommendedName>
</protein>
<sequence length="417" mass="47676">MLTGLGPVYVEDWLETDNPELTFVKEAISSMGIAGIEVFDIIEIELGYLFDVLYTKAFLTYTWSGCILLFISSFCSFSALLMILLIVFVKEKSCHCYSNVDTSISIVLLVGAVVLEFYGIILLRSSDWPVRIGQNWLPCEIFRRLPWLFEKHKKRWSCSLGQYSLLASCFNHRTGKLCGVLERLGIDEILLDRFQHNTFVEVPVSLKSVIIKYLLVGAISSISSRGQTALEQHRCYDGKLKESTKLEFRESILKWHIATDICYHLSDPSIGNSDEEMETSKILSDYMMYLLLMHPSMFLSPAEQEELDGLLTNQRSTLIKCLKGGRPATNLREACALFRSSERLAEELINREDKWKVMQSVWAEMLCYAAIHSDKVYHLRELRRGGQFLTHLWLLFLLRAAAAAAVAASFYKSHYHN</sequence>
<dbReference type="Pfam" id="PF04578">
    <property type="entry name" value="DUF594"/>
    <property type="match status" value="1"/>
</dbReference>
<dbReference type="Proteomes" id="UP000516437">
    <property type="component" value="Chromosome 1"/>
</dbReference>
<gene>
    <name evidence="3" type="ORF">CJ030_MR1G029183</name>
</gene>
<feature type="domain" description="DUF4220" evidence="2">
    <location>
        <begin position="21"/>
        <end position="167"/>
    </location>
</feature>
<evidence type="ECO:0000313" key="3">
    <source>
        <dbReference type="EMBL" id="KAB1226410.1"/>
    </source>
</evidence>
<feature type="transmembrane region" description="Helical" evidence="1">
    <location>
        <begin position="66"/>
        <end position="89"/>
    </location>
</feature>
<keyword evidence="4" id="KW-1185">Reference proteome</keyword>
<keyword evidence="1" id="KW-0472">Membrane</keyword>
<dbReference type="AlphaFoldDB" id="A0A6A1WUK0"/>
<comment type="caution">
    <text evidence="3">The sequence shown here is derived from an EMBL/GenBank/DDBJ whole genome shotgun (WGS) entry which is preliminary data.</text>
</comment>
<evidence type="ECO:0000259" key="2">
    <source>
        <dbReference type="Pfam" id="PF13968"/>
    </source>
</evidence>
<keyword evidence="1" id="KW-1133">Transmembrane helix</keyword>
<name>A0A6A1WUK0_9ROSI</name>
<feature type="transmembrane region" description="Helical" evidence="1">
    <location>
        <begin position="388"/>
        <end position="411"/>
    </location>
</feature>
<dbReference type="OrthoDB" id="1739635at2759"/>
<proteinExistence type="predicted"/>
<dbReference type="EMBL" id="RXIC02000019">
    <property type="protein sequence ID" value="KAB1226410.1"/>
    <property type="molecule type" value="Genomic_DNA"/>
</dbReference>
<accession>A0A6A1WUK0</accession>
<keyword evidence="1" id="KW-0812">Transmembrane</keyword>
<feature type="transmembrane region" description="Helical" evidence="1">
    <location>
        <begin position="104"/>
        <end position="123"/>
    </location>
</feature>
<dbReference type="InterPro" id="IPR007658">
    <property type="entry name" value="DUF594"/>
</dbReference>
<dbReference type="PANTHER" id="PTHR31325">
    <property type="entry name" value="OS01G0798800 PROTEIN-RELATED"/>
    <property type="match status" value="1"/>
</dbReference>